<gene>
    <name evidence="5" type="primary">LOC107599013</name>
</gene>
<dbReference type="GO" id="GO:0005730">
    <property type="term" value="C:nucleolus"/>
    <property type="evidence" value="ECO:0007669"/>
    <property type="project" value="UniProtKB-SubCell"/>
</dbReference>
<feature type="region of interest" description="Disordered" evidence="3">
    <location>
        <begin position="1"/>
        <end position="390"/>
    </location>
</feature>
<protein>
    <submittedName>
        <fullName evidence="5">Deoxynucleotidyltransferase terminal-interacting protein 2-like</fullName>
    </submittedName>
</protein>
<evidence type="ECO:0000256" key="3">
    <source>
        <dbReference type="SAM" id="MobiDB-lite"/>
    </source>
</evidence>
<feature type="region of interest" description="Disordered" evidence="3">
    <location>
        <begin position="683"/>
        <end position="712"/>
    </location>
</feature>
<feature type="compositionally biased region" description="Low complexity" evidence="3">
    <location>
        <begin position="206"/>
        <end position="232"/>
    </location>
</feature>
<accession>A0A672PJQ6</accession>
<comment type="subcellular location">
    <subcellularLocation>
        <location evidence="1">Nucleus</location>
        <location evidence="1">Nucleolus</location>
    </subcellularLocation>
</comment>
<feature type="compositionally biased region" description="Acidic residues" evidence="3">
    <location>
        <begin position="619"/>
        <end position="636"/>
    </location>
</feature>
<evidence type="ECO:0000313" key="5">
    <source>
        <dbReference type="Ensembl" id="ENSSGRP00000063980.1"/>
    </source>
</evidence>
<dbReference type="GO" id="GO:0003723">
    <property type="term" value="F:RNA binding"/>
    <property type="evidence" value="ECO:0007669"/>
    <property type="project" value="TreeGrafter"/>
</dbReference>
<feature type="compositionally biased region" description="Polar residues" evidence="3">
    <location>
        <begin position="570"/>
        <end position="601"/>
    </location>
</feature>
<dbReference type="Proteomes" id="UP000472262">
    <property type="component" value="Unassembled WGS sequence"/>
</dbReference>
<feature type="region of interest" description="Disordered" evidence="3">
    <location>
        <begin position="452"/>
        <end position="477"/>
    </location>
</feature>
<evidence type="ECO:0000256" key="2">
    <source>
        <dbReference type="ARBA" id="ARBA00023242"/>
    </source>
</evidence>
<organism evidence="5 6">
    <name type="scientific">Sinocyclocheilus grahami</name>
    <name type="common">Dianchi golden-line fish</name>
    <name type="synonym">Barbus grahami</name>
    <dbReference type="NCBI Taxonomy" id="75366"/>
    <lineage>
        <taxon>Eukaryota</taxon>
        <taxon>Metazoa</taxon>
        <taxon>Chordata</taxon>
        <taxon>Craniata</taxon>
        <taxon>Vertebrata</taxon>
        <taxon>Euteleostomi</taxon>
        <taxon>Actinopterygii</taxon>
        <taxon>Neopterygii</taxon>
        <taxon>Teleostei</taxon>
        <taxon>Ostariophysi</taxon>
        <taxon>Cypriniformes</taxon>
        <taxon>Cyprinidae</taxon>
        <taxon>Cyprininae</taxon>
        <taxon>Sinocyclocheilus</taxon>
    </lineage>
</organism>
<dbReference type="OMA" id="QDADQQY"/>
<name>A0A672PJQ6_SINGR</name>
<dbReference type="GO" id="GO:0006396">
    <property type="term" value="P:RNA processing"/>
    <property type="evidence" value="ECO:0007669"/>
    <property type="project" value="TreeGrafter"/>
</dbReference>
<keyword evidence="2" id="KW-0539">Nucleus</keyword>
<dbReference type="GeneID" id="107599013"/>
<reference evidence="5" key="1">
    <citation type="submission" date="2025-08" db="UniProtKB">
        <authorList>
            <consortium name="Ensembl"/>
        </authorList>
    </citation>
    <scope>IDENTIFICATION</scope>
</reference>
<dbReference type="OrthoDB" id="427886at2759"/>
<feature type="compositionally biased region" description="Low complexity" evidence="3">
    <location>
        <begin position="330"/>
        <end position="341"/>
    </location>
</feature>
<feature type="region of interest" description="Disordered" evidence="3">
    <location>
        <begin position="568"/>
        <end position="663"/>
    </location>
</feature>
<sequence length="926" mass="101987">MVATRRGTRVGSPVKNTNDENSGATQPTPSTRRTRRRTLMEENQSHSELAGDSQPDEPKDDSTASSSVASPLKRETRRSTRLLADKKEPNSTNEADVSESESCCSVVSDVQATPRTRRRTAVREKPTVQDEASEVESCSSEVSAARSRSAPRSLRKRVLTSAATKNAAKNDDDDDPTGTESCSSAVSVTTAMDTRRITRSHRKTAVPSAEADSSEPESCSSSVSGLLGSVVRRSARNQKVKLTQPIPLSFEETTDTPSSPVSKKRGSRRKTGVDEENESDGCKSCPSMSPWRSTRRQPKLGESDSESVATDVCNSQGSPSPQRGRGTPCSSRTGSASSTRAVPVTRARSKAKVNSDVGDTVTTVAAMPEEQGEELEPHPESIPVPDGNKAEDTVEQLDSTVTMGTSKAQEYTMIEERAEDTTVVLDEDEPIEMQETQSILQDVEVVEDSGTETLTLQEKPVGETSATLTEEPGDVAMENDEPEFVETSHVVENQTCSEPVKEDTVEAVAEDPEPAVVEEAFEDQTCTEPVKEDVVETTLEDPVSAVVEEHENKVECEKKGVIVYEEANDTIKTTGNDSVTLNDLEGPSTSSHTEPNLITTEEISKKPPPQKKMISLLDSSEDEDSADEGLSSEEEGCSQKAEDVRSEDDVMCPDGNQASEKPEAHCHGLFVIDAKPGLRSKKQYYVDAKQTEEQDEEDFVDEEEDDNDEDSKVLFTSKKPMIQLSSAIDTGLKMKELGGLYISFDGNKPKSLSNSSKTQKDLNNPDELLKKSVIVPDFEKKDAVPPYSESKHAAKLKRKAEREKTTGDGWFNMRAPELTEELKNDLKALKMRSAMDPKRFYKKNDREGPPKYFQVGTVVDNPIDFYSSRIPKKQRKRTMVEELLADAEFRSYNKKKYQEIMTEKAAQAAGKMNKKKHKFHKKKMNK</sequence>
<dbReference type="Ensembl" id="ENSSGRT00000068218.1">
    <property type="protein sequence ID" value="ENSSGRP00000063980.1"/>
    <property type="gene ID" value="ENSSGRG00000033013.1"/>
</dbReference>
<proteinExistence type="predicted"/>
<feature type="domain" description="Fcf2 pre-rRNA processing C-terminal" evidence="4">
    <location>
        <begin position="803"/>
        <end position="896"/>
    </location>
</feature>
<feature type="compositionally biased region" description="Basic and acidic residues" evidence="3">
    <location>
        <begin position="72"/>
        <end position="89"/>
    </location>
</feature>
<dbReference type="InParanoid" id="A0A672PJQ6"/>
<evidence type="ECO:0000256" key="1">
    <source>
        <dbReference type="ARBA" id="ARBA00004604"/>
    </source>
</evidence>
<feature type="compositionally biased region" description="Acidic residues" evidence="3">
    <location>
        <begin position="693"/>
        <end position="709"/>
    </location>
</feature>
<dbReference type="Pfam" id="PF08698">
    <property type="entry name" value="Fcf2"/>
    <property type="match status" value="1"/>
</dbReference>
<dbReference type="RefSeq" id="XP_016145988.1">
    <property type="nucleotide sequence ID" value="XM_016290502.1"/>
</dbReference>
<feature type="compositionally biased region" description="Low complexity" evidence="3">
    <location>
        <begin position="100"/>
        <end position="114"/>
    </location>
</feature>
<dbReference type="InterPro" id="IPR039883">
    <property type="entry name" value="Fcf2/DNTTIP2"/>
</dbReference>
<feature type="compositionally biased region" description="Polar residues" evidence="3">
    <location>
        <begin position="178"/>
        <end position="192"/>
    </location>
</feature>
<dbReference type="KEGG" id="sgh:107599013"/>
<dbReference type="PANTHER" id="PTHR21686:SF12">
    <property type="entry name" value="DEOXYNUCLEOTIDYLTRANSFERASE TERMINAL-INTERACTING PROTEIN 2"/>
    <property type="match status" value="1"/>
</dbReference>
<feature type="compositionally biased region" description="Polar residues" evidence="3">
    <location>
        <begin position="306"/>
        <end position="321"/>
    </location>
</feature>
<keyword evidence="6" id="KW-1185">Reference proteome</keyword>
<reference evidence="5" key="2">
    <citation type="submission" date="2025-09" db="UniProtKB">
        <authorList>
            <consortium name="Ensembl"/>
        </authorList>
    </citation>
    <scope>IDENTIFICATION</scope>
</reference>
<feature type="region of interest" description="Disordered" evidence="3">
    <location>
        <begin position="746"/>
        <end position="768"/>
    </location>
</feature>
<feature type="compositionally biased region" description="Polar residues" evidence="3">
    <location>
        <begin position="14"/>
        <end position="30"/>
    </location>
</feature>
<feature type="compositionally biased region" description="Low complexity" evidence="3">
    <location>
        <begin position="135"/>
        <end position="152"/>
    </location>
</feature>
<dbReference type="AlphaFoldDB" id="A0A672PJQ6"/>
<dbReference type="InterPro" id="IPR014810">
    <property type="entry name" value="Fcf2_C"/>
</dbReference>
<evidence type="ECO:0000313" key="6">
    <source>
        <dbReference type="Proteomes" id="UP000472262"/>
    </source>
</evidence>
<evidence type="ECO:0000259" key="4">
    <source>
        <dbReference type="Pfam" id="PF08698"/>
    </source>
</evidence>
<dbReference type="PANTHER" id="PTHR21686">
    <property type="entry name" value="DEOXYNUCLEOTIDYLTRANSFERASE TERMINAL-INTERACTING PROTEIN 2"/>
    <property type="match status" value="1"/>
</dbReference>